<sequence>MRVTQLQLAAALDVSPALISSWESSKSSAVPPTHRLEAYARFFATRRSVAGEQYRLLRIDELTAEENADREELLDELLALVAPEPAGRQTPGLPFDGTMFRYPADEDITIVCSELPQERRSKLSYAAPDSPDYIEAYKYADLDALLELHGHVRAANPLSRVNIRVAPLMADEYATHLILLGGVDWNPVTRELMSRVDMPVRQSRRAEDETLGAFEVGPEDDATVLTPSARTLGEQAVLTEDVAQIYRSVSPFNIKRTVTLCNGTHQPGTLGMVRALTDSRFRDRNERFIRERFAGSDTFTLISRVSVINGVAITPDWSLPGDRLFEWSPGDDG</sequence>
<accession>A0A7W7Q6D6</accession>
<protein>
    <submittedName>
        <fullName evidence="2">Transcriptional regulator with XRE-family HTH domain</fullName>
    </submittedName>
</protein>
<dbReference type="InterPro" id="IPR001387">
    <property type="entry name" value="Cro/C1-type_HTH"/>
</dbReference>
<proteinExistence type="predicted"/>
<organism evidence="2 3">
    <name type="scientific">Actinophytocola algeriensis</name>
    <dbReference type="NCBI Taxonomy" id="1768010"/>
    <lineage>
        <taxon>Bacteria</taxon>
        <taxon>Bacillati</taxon>
        <taxon>Actinomycetota</taxon>
        <taxon>Actinomycetes</taxon>
        <taxon>Pseudonocardiales</taxon>
        <taxon>Pseudonocardiaceae</taxon>
    </lineage>
</organism>
<feature type="domain" description="HTH cro/C1-type" evidence="1">
    <location>
        <begin position="4"/>
        <end position="50"/>
    </location>
</feature>
<keyword evidence="3" id="KW-1185">Reference proteome</keyword>
<evidence type="ECO:0000313" key="3">
    <source>
        <dbReference type="Proteomes" id="UP000520767"/>
    </source>
</evidence>
<gene>
    <name evidence="2" type="ORF">FHR82_003910</name>
</gene>
<dbReference type="Proteomes" id="UP000520767">
    <property type="component" value="Unassembled WGS sequence"/>
</dbReference>
<evidence type="ECO:0000259" key="1">
    <source>
        <dbReference type="PROSITE" id="PS50943"/>
    </source>
</evidence>
<name>A0A7W7Q6D6_9PSEU</name>
<dbReference type="EMBL" id="JACHJQ010000004">
    <property type="protein sequence ID" value="MBB4907668.1"/>
    <property type="molecule type" value="Genomic_DNA"/>
</dbReference>
<comment type="caution">
    <text evidence="2">The sequence shown here is derived from an EMBL/GenBank/DDBJ whole genome shotgun (WGS) entry which is preliminary data.</text>
</comment>
<dbReference type="PROSITE" id="PS50943">
    <property type="entry name" value="HTH_CROC1"/>
    <property type="match status" value="1"/>
</dbReference>
<reference evidence="2 3" key="1">
    <citation type="submission" date="2020-08" db="EMBL/GenBank/DDBJ databases">
        <title>Genomic Encyclopedia of Type Strains, Phase III (KMG-III): the genomes of soil and plant-associated and newly described type strains.</title>
        <authorList>
            <person name="Whitman W."/>
        </authorList>
    </citation>
    <scope>NUCLEOTIDE SEQUENCE [LARGE SCALE GENOMIC DNA]</scope>
    <source>
        <strain evidence="2 3">CECT 8960</strain>
    </source>
</reference>
<dbReference type="AlphaFoldDB" id="A0A7W7Q6D6"/>
<evidence type="ECO:0000313" key="2">
    <source>
        <dbReference type="EMBL" id="MBB4907668.1"/>
    </source>
</evidence>
<dbReference type="RefSeq" id="WP_225944080.1">
    <property type="nucleotide sequence ID" value="NZ_JACHJQ010000004.1"/>
</dbReference>